<dbReference type="AlphaFoldDB" id="A0A9N9NFV5"/>
<organism evidence="3 4">
    <name type="scientific">Ambispora leptoticha</name>
    <dbReference type="NCBI Taxonomy" id="144679"/>
    <lineage>
        <taxon>Eukaryota</taxon>
        <taxon>Fungi</taxon>
        <taxon>Fungi incertae sedis</taxon>
        <taxon>Mucoromycota</taxon>
        <taxon>Glomeromycotina</taxon>
        <taxon>Glomeromycetes</taxon>
        <taxon>Archaeosporales</taxon>
        <taxon>Ambisporaceae</taxon>
        <taxon>Ambispora</taxon>
    </lineage>
</organism>
<dbReference type="PANTHER" id="PTHR13335">
    <property type="entry name" value="TARGET OF RAPAMYCIN COMPLEX 2 SUBUNIT MAPKAP1"/>
    <property type="match status" value="1"/>
</dbReference>
<gene>
    <name evidence="3" type="ORF">ALEPTO_LOCUS12512</name>
</gene>
<evidence type="ECO:0000313" key="4">
    <source>
        <dbReference type="Proteomes" id="UP000789508"/>
    </source>
</evidence>
<dbReference type="InterPro" id="IPR031313">
    <property type="entry name" value="Sin1_PH_dom"/>
</dbReference>
<dbReference type="PANTHER" id="PTHR13335:SF1">
    <property type="entry name" value="TARGET OF RAPAMYCIN COMPLEX 2 SUBUNIT MAPKAP1"/>
    <property type="match status" value="1"/>
</dbReference>
<feature type="non-terminal residue" evidence="3">
    <location>
        <position position="236"/>
    </location>
</feature>
<dbReference type="Pfam" id="PF16979">
    <property type="entry name" value="SIN1_PH"/>
    <property type="match status" value="1"/>
</dbReference>
<dbReference type="Pfam" id="PF23164">
    <property type="entry name" value="UBL_AVO1"/>
    <property type="match status" value="1"/>
</dbReference>
<dbReference type="GO" id="GO:0031932">
    <property type="term" value="C:TORC2 complex"/>
    <property type="evidence" value="ECO:0007669"/>
    <property type="project" value="InterPro"/>
</dbReference>
<comment type="caution">
    <text evidence="3">The sequence shown here is derived from an EMBL/GenBank/DDBJ whole genome shotgun (WGS) entry which is preliminary data.</text>
</comment>
<evidence type="ECO:0000259" key="1">
    <source>
        <dbReference type="Pfam" id="PF16979"/>
    </source>
</evidence>
<dbReference type="GO" id="GO:0005737">
    <property type="term" value="C:cytoplasm"/>
    <property type="evidence" value="ECO:0007669"/>
    <property type="project" value="TreeGrafter"/>
</dbReference>
<evidence type="ECO:0000313" key="3">
    <source>
        <dbReference type="EMBL" id="CAG8727773.1"/>
    </source>
</evidence>
<dbReference type="Proteomes" id="UP000789508">
    <property type="component" value="Unassembled WGS sequence"/>
</dbReference>
<dbReference type="GO" id="GO:0005886">
    <property type="term" value="C:plasma membrane"/>
    <property type="evidence" value="ECO:0007669"/>
    <property type="project" value="TreeGrafter"/>
</dbReference>
<name>A0A9N9NFV5_9GLOM</name>
<dbReference type="OrthoDB" id="241990at2759"/>
<dbReference type="Gene3D" id="2.30.29.30">
    <property type="entry name" value="Pleckstrin-homology domain (PH domain)/Phosphotyrosine-binding domain (PTB)"/>
    <property type="match status" value="1"/>
</dbReference>
<accession>A0A9N9NFV5</accession>
<dbReference type="InterPro" id="IPR056385">
    <property type="entry name" value="UBL_AVO1/Sin1"/>
</dbReference>
<dbReference type="GO" id="GO:0005546">
    <property type="term" value="F:phosphatidylinositol-4,5-bisphosphate binding"/>
    <property type="evidence" value="ECO:0007669"/>
    <property type="project" value="TreeGrafter"/>
</dbReference>
<dbReference type="Gene3D" id="3.10.20.90">
    <property type="entry name" value="Phosphatidylinositol 3-kinase Catalytic Subunit, Chain A, domain 1"/>
    <property type="match status" value="1"/>
</dbReference>
<dbReference type="InterPro" id="IPR011993">
    <property type="entry name" value="PH-like_dom_sf"/>
</dbReference>
<protein>
    <submittedName>
        <fullName evidence="3">11030_t:CDS:1</fullName>
    </submittedName>
</protein>
<feature type="domain" description="SIN1-type PH" evidence="1">
    <location>
        <begin position="148"/>
        <end position="236"/>
    </location>
</feature>
<evidence type="ECO:0000259" key="2">
    <source>
        <dbReference type="Pfam" id="PF23164"/>
    </source>
</evidence>
<dbReference type="InterPro" id="IPR008828">
    <property type="entry name" value="Sin1/Avo1"/>
</dbReference>
<sequence length="236" mass="26680">MGLPNLRLNNNTSKGSAVDFTNQIFLRVRVTLNPNEEVAHTTTVPALANTPFQNVLESICRKRKLDINKYTLKIADTDKYINMEKTVESIGSAKELALVEKSTNGTSTAPEVTPPSPTAFKDRNLVRRRTLNDPPQPLYFSSNEFMSVYKKYTVNRKIPMFVGRHERVLAIDGDYIHIMPSETRTMFESVKTSSYHITSVMSCKVNKKAPANFKLVIYRDSGTKTYDFEAESTKLA</sequence>
<dbReference type="EMBL" id="CAJVPS010028989">
    <property type="protein sequence ID" value="CAG8727773.1"/>
    <property type="molecule type" value="Genomic_DNA"/>
</dbReference>
<feature type="domain" description="AVO1/Sin1 ubiquitin-like" evidence="2">
    <location>
        <begin position="26"/>
        <end position="102"/>
    </location>
</feature>
<keyword evidence="4" id="KW-1185">Reference proteome</keyword>
<dbReference type="GO" id="GO:0038203">
    <property type="term" value="P:TORC2 signaling"/>
    <property type="evidence" value="ECO:0007669"/>
    <property type="project" value="TreeGrafter"/>
</dbReference>
<proteinExistence type="predicted"/>
<reference evidence="3" key="1">
    <citation type="submission" date="2021-06" db="EMBL/GenBank/DDBJ databases">
        <authorList>
            <person name="Kallberg Y."/>
            <person name="Tangrot J."/>
            <person name="Rosling A."/>
        </authorList>
    </citation>
    <scope>NUCLEOTIDE SEQUENCE</scope>
    <source>
        <strain evidence="3">FL130A</strain>
    </source>
</reference>